<reference evidence="1" key="2">
    <citation type="journal article" date="2021" name="Genome Biol. Evol.">
        <title>Developing a high-quality reference genome for a parasitic bivalve with doubly uniparental inheritance (Bivalvia: Unionida).</title>
        <authorList>
            <person name="Smith C.H."/>
        </authorList>
    </citation>
    <scope>NUCLEOTIDE SEQUENCE</scope>
    <source>
        <strain evidence="1">CHS0354</strain>
        <tissue evidence="1">Mantle</tissue>
    </source>
</reference>
<reference evidence="1" key="1">
    <citation type="journal article" date="2021" name="Genome Biol. Evol.">
        <title>A High-Quality Reference Genome for a Parasitic Bivalve with Doubly Uniparental Inheritance (Bivalvia: Unionida).</title>
        <authorList>
            <person name="Smith C.H."/>
        </authorList>
    </citation>
    <scope>NUCLEOTIDE SEQUENCE</scope>
    <source>
        <strain evidence="1">CHS0354</strain>
    </source>
</reference>
<protein>
    <submittedName>
        <fullName evidence="1">Uncharacterized protein</fullName>
    </submittedName>
</protein>
<reference evidence="1" key="3">
    <citation type="submission" date="2023-05" db="EMBL/GenBank/DDBJ databases">
        <authorList>
            <person name="Smith C.H."/>
        </authorList>
    </citation>
    <scope>NUCLEOTIDE SEQUENCE</scope>
    <source>
        <strain evidence="1">CHS0354</strain>
        <tissue evidence="1">Mantle</tissue>
    </source>
</reference>
<dbReference type="Proteomes" id="UP001195483">
    <property type="component" value="Unassembled WGS sequence"/>
</dbReference>
<dbReference type="AlphaFoldDB" id="A0AAE0VUH9"/>
<proteinExistence type="predicted"/>
<gene>
    <name evidence="1" type="ORF">CHS0354_030576</name>
</gene>
<evidence type="ECO:0000313" key="1">
    <source>
        <dbReference type="EMBL" id="KAK3589455.1"/>
    </source>
</evidence>
<dbReference type="EMBL" id="JAEAOA010001816">
    <property type="protein sequence ID" value="KAK3589455.1"/>
    <property type="molecule type" value="Genomic_DNA"/>
</dbReference>
<name>A0AAE0VUH9_9BIVA</name>
<sequence>MALNTSRWTQQISLRCTRNRLLDIVNLRSLELWRKDIVEIPDHERIRKEMN</sequence>
<comment type="caution">
    <text evidence="1">The sequence shown here is derived from an EMBL/GenBank/DDBJ whole genome shotgun (WGS) entry which is preliminary data.</text>
</comment>
<keyword evidence="2" id="KW-1185">Reference proteome</keyword>
<evidence type="ECO:0000313" key="2">
    <source>
        <dbReference type="Proteomes" id="UP001195483"/>
    </source>
</evidence>
<accession>A0AAE0VUH9</accession>
<organism evidence="1 2">
    <name type="scientific">Potamilus streckersoni</name>
    <dbReference type="NCBI Taxonomy" id="2493646"/>
    <lineage>
        <taxon>Eukaryota</taxon>
        <taxon>Metazoa</taxon>
        <taxon>Spiralia</taxon>
        <taxon>Lophotrochozoa</taxon>
        <taxon>Mollusca</taxon>
        <taxon>Bivalvia</taxon>
        <taxon>Autobranchia</taxon>
        <taxon>Heteroconchia</taxon>
        <taxon>Palaeoheterodonta</taxon>
        <taxon>Unionida</taxon>
        <taxon>Unionoidea</taxon>
        <taxon>Unionidae</taxon>
        <taxon>Ambleminae</taxon>
        <taxon>Lampsilini</taxon>
        <taxon>Potamilus</taxon>
    </lineage>
</organism>